<reference evidence="1" key="1">
    <citation type="journal article" date="2013" name="J. Plant Res.">
        <title>Effect of fungi and light on seed germination of three Opuntia species from semiarid lands of central Mexico.</title>
        <authorList>
            <person name="Delgado-Sanchez P."/>
            <person name="Jimenez-Bremont J.F."/>
            <person name="Guerrero-Gonzalez Mde L."/>
            <person name="Flores J."/>
        </authorList>
    </citation>
    <scope>NUCLEOTIDE SEQUENCE</scope>
    <source>
        <tissue evidence="1">Cladode</tissue>
    </source>
</reference>
<dbReference type="EMBL" id="GISG01087112">
    <property type="protein sequence ID" value="MBA4633493.1"/>
    <property type="molecule type" value="Transcribed_RNA"/>
</dbReference>
<accession>A0A7C8Z4N9</accession>
<sequence length="111" mass="12466">MVQSQIISIIRTQNSAKERNMIPFGPSPNDSRMLFVIFTFQLPNLEVKLFTSVNSSISLGRAPTKCLGLVLCCRWFCWERFLPFCVKVHRTSHPCYPSATMQGVVGLANGV</sequence>
<dbReference type="AlphaFoldDB" id="A0A7C8Z4N9"/>
<protein>
    <submittedName>
        <fullName evidence="1">Uncharacterized protein</fullName>
    </submittedName>
</protein>
<organism evidence="1">
    <name type="scientific">Opuntia streptacantha</name>
    <name type="common">Prickly pear cactus</name>
    <name type="synonym">Opuntia cardona</name>
    <dbReference type="NCBI Taxonomy" id="393608"/>
    <lineage>
        <taxon>Eukaryota</taxon>
        <taxon>Viridiplantae</taxon>
        <taxon>Streptophyta</taxon>
        <taxon>Embryophyta</taxon>
        <taxon>Tracheophyta</taxon>
        <taxon>Spermatophyta</taxon>
        <taxon>Magnoliopsida</taxon>
        <taxon>eudicotyledons</taxon>
        <taxon>Gunneridae</taxon>
        <taxon>Pentapetalae</taxon>
        <taxon>Caryophyllales</taxon>
        <taxon>Cactineae</taxon>
        <taxon>Cactaceae</taxon>
        <taxon>Opuntioideae</taxon>
        <taxon>Opuntia</taxon>
    </lineage>
</organism>
<reference evidence="1" key="2">
    <citation type="submission" date="2020-07" db="EMBL/GenBank/DDBJ databases">
        <authorList>
            <person name="Vera ALvarez R."/>
            <person name="Arias-Moreno D.M."/>
            <person name="Jimenez-Jacinto V."/>
            <person name="Jimenez-Bremont J.F."/>
            <person name="Swaminathan K."/>
            <person name="Moose S.P."/>
            <person name="Guerrero-Gonzalez M.L."/>
            <person name="Marino-Ramirez L."/>
            <person name="Landsman D."/>
            <person name="Rodriguez-Kessler M."/>
            <person name="Delgado-Sanchez P."/>
        </authorList>
    </citation>
    <scope>NUCLEOTIDE SEQUENCE</scope>
    <source>
        <tissue evidence="1">Cladode</tissue>
    </source>
</reference>
<evidence type="ECO:0000313" key="1">
    <source>
        <dbReference type="EMBL" id="MBA4633493.1"/>
    </source>
</evidence>
<name>A0A7C8Z4N9_OPUST</name>
<proteinExistence type="predicted"/>